<comment type="caution">
    <text evidence="1">The sequence shown here is derived from an EMBL/GenBank/DDBJ whole genome shotgun (WGS) entry which is preliminary data.</text>
</comment>
<dbReference type="AlphaFoldDB" id="A0A2G9X0X5"/>
<dbReference type="EMBL" id="NQVN01000001">
    <property type="protein sequence ID" value="PIP00585.1"/>
    <property type="molecule type" value="Genomic_DNA"/>
</dbReference>
<dbReference type="OrthoDB" id="8449715at2"/>
<gene>
    <name evidence="1" type="ORF">CJ014_00315</name>
</gene>
<sequence>MTAITMNTIGSTSYFTFDNRYSAVNRPESPTDFANQLGSETASTTKPEADKLTSLLAQLEELKKHQLNMSINDYLLANFTLKEQISTERLNAGEDLDHFGVNFEGRTFKLAGKVFGPDSLGFAKIPDSGTLHLEPGNTVRSYLEQGAGVDIKI</sequence>
<evidence type="ECO:0000313" key="1">
    <source>
        <dbReference type="EMBL" id="PIP00585.1"/>
    </source>
</evidence>
<dbReference type="Proteomes" id="UP000231070">
    <property type="component" value="Unassembled WGS sequence"/>
</dbReference>
<protein>
    <submittedName>
        <fullName evidence="1">Uncharacterized protein</fullName>
    </submittedName>
</protein>
<dbReference type="RefSeq" id="WP_100078529.1">
    <property type="nucleotide sequence ID" value="NZ_NQVN01000001.1"/>
</dbReference>
<reference evidence="1 2" key="1">
    <citation type="submission" date="2017-08" db="EMBL/GenBank/DDBJ databases">
        <title>Pleomorphomonas carboxidotrophicus sp. nov., a new mesophilic hydrogenogenic carboxidotroph.</title>
        <authorList>
            <person name="Esquivel-Elizondo S."/>
            <person name="Krajmalnik-Brown R."/>
            <person name="Maldonado J."/>
        </authorList>
    </citation>
    <scope>NUCLEOTIDE SEQUENCE [LARGE SCALE GENOMIC DNA]</scope>
    <source>
        <strain evidence="1 2">SVCO-16</strain>
    </source>
</reference>
<keyword evidence="2" id="KW-1185">Reference proteome</keyword>
<proteinExistence type="predicted"/>
<organism evidence="1 2">
    <name type="scientific">Pleomorphomonas carboxyditropha</name>
    <dbReference type="NCBI Taxonomy" id="2023338"/>
    <lineage>
        <taxon>Bacteria</taxon>
        <taxon>Pseudomonadati</taxon>
        <taxon>Pseudomonadota</taxon>
        <taxon>Alphaproteobacteria</taxon>
        <taxon>Hyphomicrobiales</taxon>
        <taxon>Pleomorphomonadaceae</taxon>
        <taxon>Pleomorphomonas</taxon>
    </lineage>
</organism>
<evidence type="ECO:0000313" key="2">
    <source>
        <dbReference type="Proteomes" id="UP000231070"/>
    </source>
</evidence>
<accession>A0A2G9X0X5</accession>
<name>A0A2G9X0X5_9HYPH</name>